<dbReference type="STRING" id="445971.ANASTE_00222"/>
<dbReference type="Proteomes" id="UP000005178">
    <property type="component" value="Unassembled WGS sequence"/>
</dbReference>
<comment type="subcellular location">
    <subcellularLocation>
        <location evidence="1">Cell membrane</location>
        <topology evidence="1">Peripheral membrane protein</topology>
    </subcellularLocation>
</comment>
<comment type="caution">
    <text evidence="7">The sequence shown here is derived from an EMBL/GenBank/DDBJ whole genome shotgun (WGS) entry which is preliminary data.</text>
</comment>
<dbReference type="PANTHER" id="PTHR37316:SF2">
    <property type="entry name" value="TEICHOIC ACID RIBITOL-PHOSPHATE POLYMERASE TARK"/>
    <property type="match status" value="1"/>
</dbReference>
<gene>
    <name evidence="7" type="ORF">ANASTE_00222</name>
</gene>
<evidence type="ECO:0000256" key="4">
    <source>
        <dbReference type="ARBA" id="ARBA00022679"/>
    </source>
</evidence>
<dbReference type="Gene3D" id="3.40.50.12580">
    <property type="match status" value="1"/>
</dbReference>
<dbReference type="InterPro" id="IPR043148">
    <property type="entry name" value="TagF_C"/>
</dbReference>
<dbReference type="InterPro" id="IPR007554">
    <property type="entry name" value="Glycerophosphate_synth"/>
</dbReference>
<evidence type="ECO:0000256" key="2">
    <source>
        <dbReference type="ARBA" id="ARBA00010488"/>
    </source>
</evidence>
<reference evidence="7" key="1">
    <citation type="submission" date="2008-01" db="EMBL/GenBank/DDBJ databases">
        <authorList>
            <person name="Fulton L."/>
            <person name="Clifton S."/>
            <person name="Fulton B."/>
            <person name="Xu J."/>
            <person name="Minx P."/>
            <person name="Pepin K.H."/>
            <person name="Johnson M."/>
            <person name="Thiruvilangam P."/>
            <person name="Bhonagiri V."/>
            <person name="Nash W.E."/>
            <person name="Mardis E.R."/>
            <person name="Wilson R.K."/>
        </authorList>
    </citation>
    <scope>NUCLEOTIDE SEQUENCE [LARGE SCALE GENOMIC DNA]</scope>
    <source>
        <strain evidence="7">DSM 17244</strain>
    </source>
</reference>
<evidence type="ECO:0000256" key="5">
    <source>
        <dbReference type="ARBA" id="ARBA00022944"/>
    </source>
</evidence>
<accession>B1C682</accession>
<name>B1C682_9FIRM</name>
<dbReference type="PANTHER" id="PTHR37316">
    <property type="entry name" value="TEICHOIC ACID GLYCEROL-PHOSPHATE PRIMASE"/>
    <property type="match status" value="1"/>
</dbReference>
<dbReference type="Gene3D" id="3.40.50.11820">
    <property type="match status" value="1"/>
</dbReference>
<dbReference type="InterPro" id="IPR043149">
    <property type="entry name" value="TagF_N"/>
</dbReference>
<dbReference type="eggNOG" id="COG1887">
    <property type="taxonomic scope" value="Bacteria"/>
</dbReference>
<evidence type="ECO:0000256" key="1">
    <source>
        <dbReference type="ARBA" id="ARBA00004202"/>
    </source>
</evidence>
<dbReference type="GeneID" id="98000047"/>
<dbReference type="GO" id="GO:0005886">
    <property type="term" value="C:plasma membrane"/>
    <property type="evidence" value="ECO:0007669"/>
    <property type="project" value="UniProtKB-SubCell"/>
</dbReference>
<evidence type="ECO:0000256" key="6">
    <source>
        <dbReference type="ARBA" id="ARBA00023136"/>
    </source>
</evidence>
<keyword evidence="3" id="KW-1003">Cell membrane</keyword>
<dbReference type="Pfam" id="PF04464">
    <property type="entry name" value="Glyphos_transf"/>
    <property type="match status" value="1"/>
</dbReference>
<keyword evidence="6" id="KW-0472">Membrane</keyword>
<dbReference type="GO" id="GO:0047355">
    <property type="term" value="F:CDP-glycerol glycerophosphotransferase activity"/>
    <property type="evidence" value="ECO:0007669"/>
    <property type="project" value="InterPro"/>
</dbReference>
<keyword evidence="4" id="KW-0808">Transferase</keyword>
<evidence type="ECO:0000313" key="8">
    <source>
        <dbReference type="Proteomes" id="UP000005178"/>
    </source>
</evidence>
<dbReference type="AlphaFoldDB" id="B1C682"/>
<dbReference type="HOGENOM" id="CLU_029598_0_1_9"/>
<comment type="similarity">
    <text evidence="2">Belongs to the CDP-glycerol glycerophosphotransferase family.</text>
</comment>
<sequence>MKHLKHCIGNIPIDKIIIKNILALSYKICSIFSVNNKIVFASNSLSKIDRNLLYIYNEIKRQNIDIDIILRFSESNKNFFSNIKKIFNLIITEYHLATARFIIIDDYYFPLYVTKLRNDSIAIQVWHASGGFKKIGYSVIDKSFGVDEKTTKTINIHSNYTYCLMGSKYNAKFYSEAFRTSIDKFITDVGIPRTDVFFNEDLKNSLPLKVGGLYNLPQNKKIILFAPTFRGNTRYEAHYQDDLDFSILKEYISDEFIILLKLHPWVTKKYEIKEDLKDFLFDVTDYSDINELMIISDVMITDYSSAIFEYSLLERPMLFYASDYFDYIDERGFYIDFHHDLPGKVYTDTISMAKDIKNHNFDMDKIKEFKKQTFEVADGRASERFVNKLIKPNMKK</sequence>
<dbReference type="EMBL" id="ABIL02000004">
    <property type="protein sequence ID" value="EDS73367.1"/>
    <property type="molecule type" value="Genomic_DNA"/>
</dbReference>
<dbReference type="InterPro" id="IPR051612">
    <property type="entry name" value="Teichoic_Acid_Biosynth"/>
</dbReference>
<protein>
    <submittedName>
        <fullName evidence="7">CDP-glycerol:poly(Glycerophosphate) glycerophosphotransferase</fullName>
    </submittedName>
</protein>
<dbReference type="SUPFAM" id="SSF53756">
    <property type="entry name" value="UDP-Glycosyltransferase/glycogen phosphorylase"/>
    <property type="match status" value="1"/>
</dbReference>
<evidence type="ECO:0000313" key="7">
    <source>
        <dbReference type="EMBL" id="EDS73367.1"/>
    </source>
</evidence>
<dbReference type="RefSeq" id="WP_007049676.1">
    <property type="nucleotide sequence ID" value="NZ_DS560018.1"/>
</dbReference>
<reference evidence="7" key="2">
    <citation type="submission" date="2013-08" db="EMBL/GenBank/DDBJ databases">
        <title>Draft genome sequence of Anaerofustis stercorihominis (DSM 17244).</title>
        <authorList>
            <person name="Sudarsanam P."/>
            <person name="Ley R."/>
            <person name="Guruge J."/>
            <person name="Turnbaugh P.J."/>
            <person name="Mahowald M."/>
            <person name="Liep D."/>
            <person name="Gordon J."/>
        </authorList>
    </citation>
    <scope>NUCLEOTIDE SEQUENCE</scope>
    <source>
        <strain evidence="7">DSM 17244</strain>
    </source>
</reference>
<organism evidence="7 8">
    <name type="scientific">Anaerofustis stercorihominis DSM 17244</name>
    <dbReference type="NCBI Taxonomy" id="445971"/>
    <lineage>
        <taxon>Bacteria</taxon>
        <taxon>Bacillati</taxon>
        <taxon>Bacillota</taxon>
        <taxon>Clostridia</taxon>
        <taxon>Eubacteriales</taxon>
        <taxon>Eubacteriaceae</taxon>
        <taxon>Anaerofustis</taxon>
    </lineage>
</organism>
<keyword evidence="5" id="KW-0777">Teichoic acid biosynthesis</keyword>
<proteinExistence type="inferred from homology"/>
<evidence type="ECO:0000256" key="3">
    <source>
        <dbReference type="ARBA" id="ARBA00022475"/>
    </source>
</evidence>
<keyword evidence="8" id="KW-1185">Reference proteome</keyword>
<dbReference type="GO" id="GO:0019350">
    <property type="term" value="P:teichoic acid biosynthetic process"/>
    <property type="evidence" value="ECO:0007669"/>
    <property type="project" value="UniProtKB-KW"/>
</dbReference>